<dbReference type="InterPro" id="IPR015943">
    <property type="entry name" value="WD40/YVTN_repeat-like_dom_sf"/>
</dbReference>
<accession>A0ABU1AP92</accession>
<reference evidence="3 4" key="1">
    <citation type="submission" date="2023-04" db="EMBL/GenBank/DDBJ databases">
        <title>A novel bacteria isolated from coastal sediment.</title>
        <authorList>
            <person name="Liu X.-J."/>
            <person name="Du Z.-J."/>
        </authorList>
    </citation>
    <scope>NUCLEOTIDE SEQUENCE [LARGE SCALE GENOMIC DNA]</scope>
    <source>
        <strain evidence="3 4">SDUM461004</strain>
    </source>
</reference>
<evidence type="ECO:0000259" key="2">
    <source>
        <dbReference type="Pfam" id="PF14583"/>
    </source>
</evidence>
<protein>
    <submittedName>
        <fullName evidence="3">Oligogalacturonate lyase family protein</fullName>
    </submittedName>
</protein>
<evidence type="ECO:0000313" key="4">
    <source>
        <dbReference type="Proteomes" id="UP001243717"/>
    </source>
</evidence>
<name>A0ABU1AP92_9BACT</name>
<dbReference type="Pfam" id="PF14583">
    <property type="entry name" value="Pectate_lyase22"/>
    <property type="match status" value="1"/>
</dbReference>
<dbReference type="RefSeq" id="WP_308986026.1">
    <property type="nucleotide sequence ID" value="NZ_JARXIC010000027.1"/>
</dbReference>
<evidence type="ECO:0000313" key="3">
    <source>
        <dbReference type="EMBL" id="MDQ8195576.1"/>
    </source>
</evidence>
<organism evidence="3 4">
    <name type="scientific">Thalassobacterium sedimentorum</name>
    <dbReference type="NCBI Taxonomy" id="3041258"/>
    <lineage>
        <taxon>Bacteria</taxon>
        <taxon>Pseudomonadati</taxon>
        <taxon>Verrucomicrobiota</taxon>
        <taxon>Opitutia</taxon>
        <taxon>Puniceicoccales</taxon>
        <taxon>Coraliomargaritaceae</taxon>
        <taxon>Thalassobacterium</taxon>
    </lineage>
</organism>
<dbReference type="InterPro" id="IPR027946">
    <property type="entry name" value="Ogl_dom"/>
</dbReference>
<proteinExistence type="predicted"/>
<dbReference type="GO" id="GO:0016829">
    <property type="term" value="F:lyase activity"/>
    <property type="evidence" value="ECO:0007669"/>
    <property type="project" value="UniProtKB-KW"/>
</dbReference>
<dbReference type="SUPFAM" id="SSF69304">
    <property type="entry name" value="Tricorn protease N-terminal domain"/>
    <property type="match status" value="1"/>
</dbReference>
<dbReference type="Proteomes" id="UP001243717">
    <property type="component" value="Unassembled WGS sequence"/>
</dbReference>
<feature type="region of interest" description="Disordered" evidence="1">
    <location>
        <begin position="323"/>
        <end position="344"/>
    </location>
</feature>
<feature type="domain" description="Oligogalacturonate lyase" evidence="2">
    <location>
        <begin position="146"/>
        <end position="352"/>
    </location>
</feature>
<keyword evidence="3" id="KW-0456">Lyase</keyword>
<comment type="caution">
    <text evidence="3">The sequence shown here is derived from an EMBL/GenBank/DDBJ whole genome shotgun (WGS) entry which is preliminary data.</text>
</comment>
<evidence type="ECO:0000256" key="1">
    <source>
        <dbReference type="SAM" id="MobiDB-lite"/>
    </source>
</evidence>
<gene>
    <name evidence="3" type="ORF">QEH59_14175</name>
</gene>
<dbReference type="EMBL" id="JARXIC010000027">
    <property type="protein sequence ID" value="MDQ8195576.1"/>
    <property type="molecule type" value="Genomic_DNA"/>
</dbReference>
<sequence>MMEHLSTTPTLISDWQQNRYLTYPHCNGFSRDGESILLGQLRANCAGIYRRHLVSGDIQLLAEFDCPAIGWIAFDVALAADVVAVIVDQKLWILDVYGSHQPRCIYEFDIAPLATWDFLEKGLQPIPSISKDGQKVIVGVTLEWGTRVLCIDVTTGSVEQYIEKPFWLTHAHFCPHQESWIGFCHEGAAESIHDRVWGWHESLAPEGRVLFNQKAKQNGESLCVGHERWCFHEATALVVAYGRGISPFGPCGLYRVGPDAKGQGELIRESDRYWHCNISRDGRWAVVDTTGPYDADGTGWDNSEKVSDVLAIDIDTGAERWLARSRRSRQQTSHPHPTFSPDGSTVFYNQASDCGRYCRVLSVPLKL</sequence>
<feature type="compositionally biased region" description="Polar residues" evidence="1">
    <location>
        <begin position="330"/>
        <end position="344"/>
    </location>
</feature>
<keyword evidence="4" id="KW-1185">Reference proteome</keyword>
<dbReference type="Gene3D" id="2.130.10.10">
    <property type="entry name" value="YVTN repeat-like/Quinoprotein amine dehydrogenase"/>
    <property type="match status" value="1"/>
</dbReference>